<keyword evidence="8" id="KW-0418">Kinase</keyword>
<evidence type="ECO:0000256" key="9">
    <source>
        <dbReference type="ARBA" id="ARBA00022840"/>
    </source>
</evidence>
<dbReference type="InterPro" id="IPR000719">
    <property type="entry name" value="Prot_kinase_dom"/>
</dbReference>
<dbReference type="AlphaFoldDB" id="A0A9R0XW20"/>
<dbReference type="Pfam" id="PF00069">
    <property type="entry name" value="Pkinase"/>
    <property type="match status" value="1"/>
</dbReference>
<dbReference type="InterPro" id="IPR038408">
    <property type="entry name" value="GNK2_sf"/>
</dbReference>
<dbReference type="PROSITE" id="PS50011">
    <property type="entry name" value="PROTEIN_KINASE_DOM"/>
    <property type="match status" value="1"/>
</dbReference>
<dbReference type="PANTHER" id="PTHR27002:SF919">
    <property type="entry name" value="PROTEIN KINASE DOMAIN-CONTAINING PROTEIN"/>
    <property type="match status" value="1"/>
</dbReference>
<keyword evidence="9" id="KW-0067">ATP-binding</keyword>
<keyword evidence="18" id="KW-1185">Reference proteome</keyword>
<evidence type="ECO:0000256" key="8">
    <source>
        <dbReference type="ARBA" id="ARBA00022777"/>
    </source>
</evidence>
<keyword evidence="3" id="KW-0808">Transferase</keyword>
<dbReference type="GO" id="GO:0004674">
    <property type="term" value="F:protein serine/threonine kinase activity"/>
    <property type="evidence" value="ECO:0007669"/>
    <property type="project" value="UniProtKB-KW"/>
</dbReference>
<dbReference type="FunFam" id="1.10.510.10:FF:000384">
    <property type="entry name" value="G-type lectin S-receptor-like serine/threonine-protein kinase"/>
    <property type="match status" value="1"/>
</dbReference>
<keyword evidence="12" id="KW-0325">Glycoprotein</keyword>
<dbReference type="InterPro" id="IPR008271">
    <property type="entry name" value="Ser/Thr_kinase_AS"/>
</dbReference>
<keyword evidence="6" id="KW-0677">Repeat</keyword>
<keyword evidence="11 13" id="KW-0472">Membrane</keyword>
<evidence type="ECO:0000313" key="17">
    <source>
        <dbReference type="EMBL" id="VAI43624.1"/>
    </source>
</evidence>
<dbReference type="Pfam" id="PF01657">
    <property type="entry name" value="Stress-antifung"/>
    <property type="match status" value="2"/>
</dbReference>
<dbReference type="SUPFAM" id="SSF56112">
    <property type="entry name" value="Protein kinase-like (PK-like)"/>
    <property type="match status" value="1"/>
</dbReference>
<dbReference type="PANTHER" id="PTHR27002">
    <property type="entry name" value="RECEPTOR-LIKE SERINE/THREONINE-PROTEIN KINASE SD1-8"/>
    <property type="match status" value="1"/>
</dbReference>
<evidence type="ECO:0000313" key="18">
    <source>
        <dbReference type="Proteomes" id="UP000324705"/>
    </source>
</evidence>
<sequence>MVRNHIMLFLLLLVTLLTSGRDQSAVSASPAGSVEPFHKCTVCTGGLYEPNSTYRSNLETLGAALVAGAGANGGFAKASIGVAPDAVYGLALCRGDYAGPNCTGSLAAAFSDAAELYCPSRRDATVYYDNYTLRFSGEDFLSALTEQPRCSGWSDSGESGWDAAQLLAERVEELMSETIKHAAATAKRYGTGKVWVRGRAEAADMEYVLAQCTPDLTEAECWSCLNDTRSKLQTSSMHDKVPTSQYGGRLVGVRCSLRYERVLFFEETSSTLELHKPRGMYNYTYMGAIIRGSERMLLILFIILGRMSTVNKIIIIGAVPFVVLLILCLLLVLKRIRESELQRELALWEKEIMSESNSGFSLYTFAEGKLPNGEQIAVKRLKLNSVQGLVEFKNEIRLIAKLQHINLVRLLGCCIEGNERMLVYEYMPERSLDSFIIGSSAKFSWHVRARIIEGIAQGLLYIHEQSHLCVVHRDLKPSNILLDSEMNPKISDFGIARVCPSNIVESNTTTVVGTIGYMAPEYFSQKIYSTKSDIFSFGILLLEIISGKVAFGSYKINGRSYDLRRYAWLLWRDEKCKELIDPSLSEEYQKVEMIRCTQIALLCVQESADDRPTMREINMMLNNGNIILPMPSQPGYFDINPSIIESSSPTDMVSSN</sequence>
<dbReference type="PROSITE" id="PS00108">
    <property type="entry name" value="PROTEIN_KINASE_ST"/>
    <property type="match status" value="1"/>
</dbReference>
<keyword evidence="4 13" id="KW-0812">Transmembrane</keyword>
<keyword evidence="10 13" id="KW-1133">Transmembrane helix</keyword>
<evidence type="ECO:0000256" key="6">
    <source>
        <dbReference type="ARBA" id="ARBA00022737"/>
    </source>
</evidence>
<evidence type="ECO:0000256" key="7">
    <source>
        <dbReference type="ARBA" id="ARBA00022741"/>
    </source>
</evidence>
<reference evidence="17 18" key="1">
    <citation type="submission" date="2017-09" db="EMBL/GenBank/DDBJ databases">
        <authorList>
            <consortium name="International Durum Wheat Genome Sequencing Consortium (IDWGSC)"/>
            <person name="Milanesi L."/>
        </authorList>
    </citation>
    <scope>NUCLEOTIDE SEQUENCE [LARGE SCALE GENOMIC DNA]</scope>
    <source>
        <strain evidence="18">cv. Svevo</strain>
    </source>
</reference>
<keyword evidence="2" id="KW-0723">Serine/threonine-protein kinase</keyword>
<gene>
    <name evidence="17" type="ORF">TRITD_6Av1G035560</name>
</gene>
<evidence type="ECO:0000256" key="12">
    <source>
        <dbReference type="ARBA" id="ARBA00023180"/>
    </source>
</evidence>
<comment type="subcellular location">
    <subcellularLocation>
        <location evidence="1">Membrane</location>
        <topology evidence="1">Single-pass membrane protein</topology>
    </subcellularLocation>
</comment>
<dbReference type="InterPro" id="IPR011009">
    <property type="entry name" value="Kinase-like_dom_sf"/>
</dbReference>
<accession>A0A9R0XW20</accession>
<evidence type="ECO:0000256" key="14">
    <source>
        <dbReference type="SAM" id="SignalP"/>
    </source>
</evidence>
<dbReference type="SMART" id="SM00220">
    <property type="entry name" value="S_TKc"/>
    <property type="match status" value="1"/>
</dbReference>
<keyword evidence="5 14" id="KW-0732">Signal</keyword>
<dbReference type="Proteomes" id="UP000324705">
    <property type="component" value="Chromosome 6A"/>
</dbReference>
<dbReference type="CDD" id="cd23509">
    <property type="entry name" value="Gnk2-like"/>
    <property type="match status" value="2"/>
</dbReference>
<dbReference type="Gramene" id="TRITD6Av1G035560.2">
    <property type="protein sequence ID" value="TRITD6Av1G035560.2"/>
    <property type="gene ID" value="TRITD6Av1G035560"/>
</dbReference>
<dbReference type="FunFam" id="3.30.200.20:FF:000924">
    <property type="entry name" value="Uncharacterized protein"/>
    <property type="match status" value="1"/>
</dbReference>
<dbReference type="GO" id="GO:0005886">
    <property type="term" value="C:plasma membrane"/>
    <property type="evidence" value="ECO:0007669"/>
    <property type="project" value="TreeGrafter"/>
</dbReference>
<feature type="domain" description="Gnk2-homologous" evidence="16">
    <location>
        <begin position="146"/>
        <end position="264"/>
    </location>
</feature>
<dbReference type="CDD" id="cd14066">
    <property type="entry name" value="STKc_IRAK"/>
    <property type="match status" value="1"/>
</dbReference>
<feature type="transmembrane region" description="Helical" evidence="13">
    <location>
        <begin position="313"/>
        <end position="333"/>
    </location>
</feature>
<evidence type="ECO:0000256" key="1">
    <source>
        <dbReference type="ARBA" id="ARBA00004167"/>
    </source>
</evidence>
<dbReference type="GO" id="GO:0005524">
    <property type="term" value="F:ATP binding"/>
    <property type="evidence" value="ECO:0007669"/>
    <property type="project" value="UniProtKB-KW"/>
</dbReference>
<evidence type="ECO:0000256" key="11">
    <source>
        <dbReference type="ARBA" id="ARBA00023136"/>
    </source>
</evidence>
<evidence type="ECO:0000256" key="4">
    <source>
        <dbReference type="ARBA" id="ARBA00022692"/>
    </source>
</evidence>
<dbReference type="InterPro" id="IPR002902">
    <property type="entry name" value="GNK2"/>
</dbReference>
<feature type="domain" description="Gnk2-homologous" evidence="16">
    <location>
        <begin position="36"/>
        <end position="140"/>
    </location>
</feature>
<evidence type="ECO:0000256" key="10">
    <source>
        <dbReference type="ARBA" id="ARBA00022989"/>
    </source>
</evidence>
<dbReference type="Gene3D" id="3.30.200.20">
    <property type="entry name" value="Phosphorylase Kinase, domain 1"/>
    <property type="match status" value="1"/>
</dbReference>
<proteinExistence type="predicted"/>
<dbReference type="PROSITE" id="PS51473">
    <property type="entry name" value="GNK2"/>
    <property type="match status" value="2"/>
</dbReference>
<evidence type="ECO:0000256" key="5">
    <source>
        <dbReference type="ARBA" id="ARBA00022729"/>
    </source>
</evidence>
<dbReference type="EMBL" id="LT934121">
    <property type="protein sequence ID" value="VAI43624.1"/>
    <property type="molecule type" value="Genomic_DNA"/>
</dbReference>
<evidence type="ECO:0000256" key="13">
    <source>
        <dbReference type="SAM" id="Phobius"/>
    </source>
</evidence>
<evidence type="ECO:0000259" key="15">
    <source>
        <dbReference type="PROSITE" id="PS50011"/>
    </source>
</evidence>
<protein>
    <recommendedName>
        <fullName evidence="19">Cysteine-rich receptor-like protein kinase</fullName>
    </recommendedName>
</protein>
<feature type="signal peptide" evidence="14">
    <location>
        <begin position="1"/>
        <end position="20"/>
    </location>
</feature>
<feature type="chain" id="PRO_5040485612" description="Cysteine-rich receptor-like protein kinase" evidence="14">
    <location>
        <begin position="21"/>
        <end position="656"/>
    </location>
</feature>
<organism evidence="17 18">
    <name type="scientific">Triticum turgidum subsp. durum</name>
    <name type="common">Durum wheat</name>
    <name type="synonym">Triticum durum</name>
    <dbReference type="NCBI Taxonomy" id="4567"/>
    <lineage>
        <taxon>Eukaryota</taxon>
        <taxon>Viridiplantae</taxon>
        <taxon>Streptophyta</taxon>
        <taxon>Embryophyta</taxon>
        <taxon>Tracheophyta</taxon>
        <taxon>Spermatophyta</taxon>
        <taxon>Magnoliopsida</taxon>
        <taxon>Liliopsida</taxon>
        <taxon>Poales</taxon>
        <taxon>Poaceae</taxon>
        <taxon>BOP clade</taxon>
        <taxon>Pooideae</taxon>
        <taxon>Triticodae</taxon>
        <taxon>Triticeae</taxon>
        <taxon>Triticinae</taxon>
        <taxon>Triticum</taxon>
    </lineage>
</organism>
<dbReference type="Gene3D" id="1.10.510.10">
    <property type="entry name" value="Transferase(Phosphotransferase) domain 1"/>
    <property type="match status" value="1"/>
</dbReference>
<name>A0A9R0XW20_TRITD</name>
<evidence type="ECO:0000256" key="3">
    <source>
        <dbReference type="ARBA" id="ARBA00022679"/>
    </source>
</evidence>
<evidence type="ECO:0000259" key="16">
    <source>
        <dbReference type="PROSITE" id="PS51473"/>
    </source>
</evidence>
<keyword evidence="7" id="KW-0547">Nucleotide-binding</keyword>
<evidence type="ECO:0008006" key="19">
    <source>
        <dbReference type="Google" id="ProtNLM"/>
    </source>
</evidence>
<dbReference type="Gene3D" id="3.30.430.20">
    <property type="entry name" value="Gnk2 domain, C-X8-C-X2-C motif"/>
    <property type="match status" value="2"/>
</dbReference>
<feature type="domain" description="Protein kinase" evidence="15">
    <location>
        <begin position="347"/>
        <end position="628"/>
    </location>
</feature>
<evidence type="ECO:0000256" key="2">
    <source>
        <dbReference type="ARBA" id="ARBA00022527"/>
    </source>
</evidence>